<feature type="region of interest" description="Disordered" evidence="1">
    <location>
        <begin position="569"/>
        <end position="588"/>
    </location>
</feature>
<protein>
    <submittedName>
        <fullName evidence="2">Uncharacterized protein</fullName>
    </submittedName>
</protein>
<accession>A0ABU1XQJ2</accession>
<dbReference type="RefSeq" id="WP_310408045.1">
    <property type="nucleotide sequence ID" value="NZ_JAVDWW010000015.1"/>
</dbReference>
<comment type="caution">
    <text evidence="2">The sequence shown here is derived from an EMBL/GenBank/DDBJ whole genome shotgun (WGS) entry which is preliminary data.</text>
</comment>
<dbReference type="Proteomes" id="UP001251217">
    <property type="component" value="Unassembled WGS sequence"/>
</dbReference>
<evidence type="ECO:0000313" key="2">
    <source>
        <dbReference type="EMBL" id="MDR7172837.1"/>
    </source>
</evidence>
<proteinExistence type="predicted"/>
<keyword evidence="3" id="KW-1185">Reference proteome</keyword>
<evidence type="ECO:0000256" key="1">
    <source>
        <dbReference type="SAM" id="MobiDB-lite"/>
    </source>
</evidence>
<sequence length="588" mass="65452">MLQVITGMYFRAVELHETVHRRTLYSNVGFLNKPRVELPIGHLTPATDWSASIHTSLACFTERLEAVRPDGTEEFMLSTGGTDILDDLAAVLSFALDATFTSVYEKAERLIGPPTGRQHNPAPADILPRTFTPRLAVDEHDLADLHAFMTALIGLNRRAFDAAMRTIRRIVVATERVAEDPTLAYTDFVAALESLSAEAEVPSPTWDRLDSRKRKLLDPALDDLEASSAERIRAAILESERAGIKHRYIEFVISHVQPSYFGEQARGTVHPISGPRLRRAVAAAYDARSKNLHELRELTIGTWMSAGGAESVTPAKGPTMLTHQGLNRLARHVVRTYVERAPRHLCTEFVWRDHLPNVVEVRLAPMLYLGHAEAMAPQVSADRAGEFLGLLIEALSEREHWSIDMRPALGRIEQLLKSHRKPSIREPMLMIYLLWHRIFPSPLHRPAPQTFLTAAERELSTPSMYSFATAVLLQLDPPWTIEEICELAERRYEALHGPRPDEMPSRLDAALWVVVAQQILREDNAHSTACAALARAIECAPGDTDLLALQGQITTGSVDVEFDVRTYVIGPPHPKSGETNTKPAIGAE</sequence>
<name>A0ABU1XQJ2_9NOCA</name>
<gene>
    <name evidence="2" type="ORF">J2W56_006603</name>
</gene>
<reference evidence="2 3" key="1">
    <citation type="submission" date="2023-07" db="EMBL/GenBank/DDBJ databases">
        <title>Sorghum-associated microbial communities from plants grown in Nebraska, USA.</title>
        <authorList>
            <person name="Schachtman D."/>
        </authorList>
    </citation>
    <scope>NUCLEOTIDE SEQUENCE [LARGE SCALE GENOMIC DNA]</scope>
    <source>
        <strain evidence="2 3">4272</strain>
    </source>
</reference>
<dbReference type="EMBL" id="JAVDWW010000015">
    <property type="protein sequence ID" value="MDR7172837.1"/>
    <property type="molecule type" value="Genomic_DNA"/>
</dbReference>
<evidence type="ECO:0000313" key="3">
    <source>
        <dbReference type="Proteomes" id="UP001251217"/>
    </source>
</evidence>
<organism evidence="2 3">
    <name type="scientific">Nocardia kruczakiae</name>
    <dbReference type="NCBI Taxonomy" id="261477"/>
    <lineage>
        <taxon>Bacteria</taxon>
        <taxon>Bacillati</taxon>
        <taxon>Actinomycetota</taxon>
        <taxon>Actinomycetes</taxon>
        <taxon>Mycobacteriales</taxon>
        <taxon>Nocardiaceae</taxon>
        <taxon>Nocardia</taxon>
    </lineage>
</organism>